<evidence type="ECO:0000313" key="1">
    <source>
        <dbReference type="EMBL" id="GAA1216509.1"/>
    </source>
</evidence>
<organism evidence="1 2">
    <name type="scientific">Rhodoglobus aureus</name>
    <dbReference type="NCBI Taxonomy" id="191497"/>
    <lineage>
        <taxon>Bacteria</taxon>
        <taxon>Bacillati</taxon>
        <taxon>Actinomycetota</taxon>
        <taxon>Actinomycetes</taxon>
        <taxon>Micrococcales</taxon>
        <taxon>Microbacteriaceae</taxon>
        <taxon>Rhodoglobus</taxon>
    </lineage>
</organism>
<accession>A0ABN1VLS4</accession>
<gene>
    <name evidence="1" type="ORF">GCM10009655_14760</name>
</gene>
<evidence type="ECO:0000313" key="2">
    <source>
        <dbReference type="Proteomes" id="UP001500943"/>
    </source>
</evidence>
<dbReference type="EMBL" id="BAAAKW010000027">
    <property type="protein sequence ID" value="GAA1216509.1"/>
    <property type="molecule type" value="Genomic_DNA"/>
</dbReference>
<protein>
    <submittedName>
        <fullName evidence="1">Uncharacterized protein</fullName>
    </submittedName>
</protein>
<dbReference type="Proteomes" id="UP001500943">
    <property type="component" value="Unassembled WGS sequence"/>
</dbReference>
<proteinExistence type="predicted"/>
<sequence>MISTMKAGSDLFGGGVVGLDSWDSREVGAATFACNGLLVDSSHRVVVSVEHSAAGA</sequence>
<name>A0ABN1VLS4_9MICO</name>
<comment type="caution">
    <text evidence="1">The sequence shown here is derived from an EMBL/GenBank/DDBJ whole genome shotgun (WGS) entry which is preliminary data.</text>
</comment>
<reference evidence="1 2" key="1">
    <citation type="journal article" date="2019" name="Int. J. Syst. Evol. Microbiol.">
        <title>The Global Catalogue of Microorganisms (GCM) 10K type strain sequencing project: providing services to taxonomists for standard genome sequencing and annotation.</title>
        <authorList>
            <consortium name="The Broad Institute Genomics Platform"/>
            <consortium name="The Broad Institute Genome Sequencing Center for Infectious Disease"/>
            <person name="Wu L."/>
            <person name="Ma J."/>
        </authorList>
    </citation>
    <scope>NUCLEOTIDE SEQUENCE [LARGE SCALE GENOMIC DNA]</scope>
    <source>
        <strain evidence="1 2">JCM 12762</strain>
    </source>
</reference>
<keyword evidence="2" id="KW-1185">Reference proteome</keyword>
<dbReference type="RefSeq" id="WP_343924569.1">
    <property type="nucleotide sequence ID" value="NZ_BAAAKW010000027.1"/>
</dbReference>